<accession>A0AAW0G8W0</accession>
<evidence type="ECO:0000256" key="5">
    <source>
        <dbReference type="ARBA" id="ARBA00023242"/>
    </source>
</evidence>
<dbReference type="SUPFAM" id="SSF57701">
    <property type="entry name" value="Zn2/Cys6 DNA-binding domain"/>
    <property type="match status" value="1"/>
</dbReference>
<dbReference type="GO" id="GO:0003677">
    <property type="term" value="F:DNA binding"/>
    <property type="evidence" value="ECO:0007669"/>
    <property type="project" value="InterPro"/>
</dbReference>
<gene>
    <name evidence="7" type="ORF">QCA50_010501</name>
</gene>
<dbReference type="PROSITE" id="PS00463">
    <property type="entry name" value="ZN2_CY6_FUNGAL_1"/>
    <property type="match status" value="1"/>
</dbReference>
<dbReference type="EMBL" id="JASBNA010000017">
    <property type="protein sequence ID" value="KAK7686277.1"/>
    <property type="molecule type" value="Genomic_DNA"/>
</dbReference>
<dbReference type="PANTHER" id="PTHR47338:SF29">
    <property type="entry name" value="ZN(2)-C6 FUNGAL-TYPE DOMAIN-CONTAINING PROTEIN"/>
    <property type="match status" value="1"/>
</dbReference>
<dbReference type="GO" id="GO:0000981">
    <property type="term" value="F:DNA-binding transcription factor activity, RNA polymerase II-specific"/>
    <property type="evidence" value="ECO:0007669"/>
    <property type="project" value="InterPro"/>
</dbReference>
<dbReference type="AlphaFoldDB" id="A0AAW0G8W0"/>
<comment type="subcellular location">
    <subcellularLocation>
        <location evidence="1">Nucleus</location>
    </subcellularLocation>
</comment>
<evidence type="ECO:0000256" key="4">
    <source>
        <dbReference type="ARBA" id="ARBA00023163"/>
    </source>
</evidence>
<dbReference type="GO" id="GO:0005634">
    <property type="term" value="C:nucleus"/>
    <property type="evidence" value="ECO:0007669"/>
    <property type="project" value="UniProtKB-SubCell"/>
</dbReference>
<dbReference type="CDD" id="cd12148">
    <property type="entry name" value="fungal_TF_MHR"/>
    <property type="match status" value="1"/>
</dbReference>
<reference evidence="7 8" key="1">
    <citation type="submission" date="2022-09" db="EMBL/GenBank/DDBJ databases">
        <authorList>
            <person name="Palmer J.M."/>
        </authorList>
    </citation>
    <scope>NUCLEOTIDE SEQUENCE [LARGE SCALE GENOMIC DNA]</scope>
    <source>
        <strain evidence="7 8">DSM 7382</strain>
    </source>
</reference>
<dbReference type="PROSITE" id="PS50048">
    <property type="entry name" value="ZN2_CY6_FUNGAL_2"/>
    <property type="match status" value="1"/>
</dbReference>
<keyword evidence="2" id="KW-0479">Metal-binding</keyword>
<dbReference type="GO" id="GO:0008270">
    <property type="term" value="F:zinc ion binding"/>
    <property type="evidence" value="ECO:0007669"/>
    <property type="project" value="InterPro"/>
</dbReference>
<dbReference type="CDD" id="cd00067">
    <property type="entry name" value="GAL4"/>
    <property type="match status" value="1"/>
</dbReference>
<feature type="domain" description="Zn(2)-C6 fungal-type" evidence="6">
    <location>
        <begin position="14"/>
        <end position="45"/>
    </location>
</feature>
<evidence type="ECO:0000256" key="1">
    <source>
        <dbReference type="ARBA" id="ARBA00004123"/>
    </source>
</evidence>
<keyword evidence="4" id="KW-0804">Transcription</keyword>
<name>A0AAW0G8W0_9APHY</name>
<dbReference type="Pfam" id="PF04082">
    <property type="entry name" value="Fungal_trans"/>
    <property type="match status" value="1"/>
</dbReference>
<dbReference type="InterPro" id="IPR050815">
    <property type="entry name" value="TF_fung"/>
</dbReference>
<dbReference type="Proteomes" id="UP001385951">
    <property type="component" value="Unassembled WGS sequence"/>
</dbReference>
<evidence type="ECO:0000259" key="6">
    <source>
        <dbReference type="PROSITE" id="PS50048"/>
    </source>
</evidence>
<dbReference type="Gene3D" id="4.10.240.10">
    <property type="entry name" value="Zn(2)-C6 fungal-type DNA-binding domain"/>
    <property type="match status" value="1"/>
</dbReference>
<evidence type="ECO:0000256" key="3">
    <source>
        <dbReference type="ARBA" id="ARBA00023015"/>
    </source>
</evidence>
<dbReference type="GO" id="GO:0006351">
    <property type="term" value="P:DNA-templated transcription"/>
    <property type="evidence" value="ECO:0007669"/>
    <property type="project" value="InterPro"/>
</dbReference>
<dbReference type="InterPro" id="IPR036864">
    <property type="entry name" value="Zn2-C6_fun-type_DNA-bd_sf"/>
</dbReference>
<dbReference type="PANTHER" id="PTHR47338">
    <property type="entry name" value="ZN(II)2CYS6 TRANSCRIPTION FACTOR (EUROFUNG)-RELATED"/>
    <property type="match status" value="1"/>
</dbReference>
<evidence type="ECO:0000313" key="8">
    <source>
        <dbReference type="Proteomes" id="UP001385951"/>
    </source>
</evidence>
<keyword evidence="8" id="KW-1185">Reference proteome</keyword>
<keyword evidence="5" id="KW-0539">Nucleus</keyword>
<dbReference type="SMART" id="SM00066">
    <property type="entry name" value="GAL4"/>
    <property type="match status" value="1"/>
</dbReference>
<protein>
    <recommendedName>
        <fullName evidence="6">Zn(2)-C6 fungal-type domain-containing protein</fullName>
    </recommendedName>
</protein>
<dbReference type="InterPro" id="IPR001138">
    <property type="entry name" value="Zn2Cys6_DnaBD"/>
</dbReference>
<proteinExistence type="predicted"/>
<evidence type="ECO:0000313" key="7">
    <source>
        <dbReference type="EMBL" id="KAK7686277.1"/>
    </source>
</evidence>
<dbReference type="InterPro" id="IPR007219">
    <property type="entry name" value="XnlR_reg_dom"/>
</dbReference>
<sequence>MASSSSAPLERGKACLRCRRRKMRCDGTKPICGQCSRAEETECEYTDGGPTPSQLLERNVADLEARIRELEGRTTDTITLHDPHSTYRVWGTPTQAPQRYSDNPTEHRLLCIFLDRSPTLGFIFNKSRFVRRLTSRPSVSPVSPALLILMQLLALFFCDDPQLKAHEPQLLSRGLQALSSAMTNIEPTKMIEVLQAEILMAFYFFNKDRKLEGGYHITAAVSIAVACNLHKIRGSQQGGPATVGGGTRYHLPPPADDVEEGERIASFWAVYCLDRCWSVALKSQSVLSHGDMTSQIETPWPLDSIGYEQGLYPQALMHRNVPTIKHFLDSPISTGWDRSSLAIRAQASTLFETATGLASQWDPTAHAFQAKFLALDNRIEHFKRSLPGLSQGVSLTQAQQGRPDINTLRCLLSCHTLAHCATVQLHTPIIQHGNEPTNSRTLSAAIAAANLLREVDVNTLGIVDPILGVLWSTICQVLIRGIVTVRRVRVRSAYSGRSATPVPNVAAHLPGEMMITSALDCVQMALEALSGTSPLLERELANLRQARSDLQTNN</sequence>
<organism evidence="7 8">
    <name type="scientific">Cerrena zonata</name>
    <dbReference type="NCBI Taxonomy" id="2478898"/>
    <lineage>
        <taxon>Eukaryota</taxon>
        <taxon>Fungi</taxon>
        <taxon>Dikarya</taxon>
        <taxon>Basidiomycota</taxon>
        <taxon>Agaricomycotina</taxon>
        <taxon>Agaricomycetes</taxon>
        <taxon>Polyporales</taxon>
        <taxon>Cerrenaceae</taxon>
        <taxon>Cerrena</taxon>
    </lineage>
</organism>
<comment type="caution">
    <text evidence="7">The sequence shown here is derived from an EMBL/GenBank/DDBJ whole genome shotgun (WGS) entry which is preliminary data.</text>
</comment>
<evidence type="ECO:0000256" key="2">
    <source>
        <dbReference type="ARBA" id="ARBA00022723"/>
    </source>
</evidence>
<dbReference type="Pfam" id="PF00172">
    <property type="entry name" value="Zn_clus"/>
    <property type="match status" value="1"/>
</dbReference>
<keyword evidence="3" id="KW-0805">Transcription regulation</keyword>